<reference evidence="3" key="1">
    <citation type="journal article" date="2017" name="Nat. Ecol. Evol.">
        <title>Genome expansion and lineage-specific genetic innovations in the forest pathogenic fungi Armillaria.</title>
        <authorList>
            <person name="Sipos G."/>
            <person name="Prasanna A.N."/>
            <person name="Walter M.C."/>
            <person name="O'Connor E."/>
            <person name="Balint B."/>
            <person name="Krizsan K."/>
            <person name="Kiss B."/>
            <person name="Hess J."/>
            <person name="Varga T."/>
            <person name="Slot J."/>
            <person name="Riley R."/>
            <person name="Boka B."/>
            <person name="Rigling D."/>
            <person name="Barry K."/>
            <person name="Lee J."/>
            <person name="Mihaltcheva S."/>
            <person name="LaButti K."/>
            <person name="Lipzen A."/>
            <person name="Waldron R."/>
            <person name="Moloney N.M."/>
            <person name="Sperisen C."/>
            <person name="Kredics L."/>
            <person name="Vagvoelgyi C."/>
            <person name="Patrignani A."/>
            <person name="Fitzpatrick D."/>
            <person name="Nagy I."/>
            <person name="Doyle S."/>
            <person name="Anderson J.B."/>
            <person name="Grigoriev I.V."/>
            <person name="Gueldener U."/>
            <person name="Muensterkoetter M."/>
            <person name="Nagy L.G."/>
        </authorList>
    </citation>
    <scope>NUCLEOTIDE SEQUENCE [LARGE SCALE GENOMIC DNA]</scope>
    <source>
        <strain evidence="3">28-4</strain>
    </source>
</reference>
<keyword evidence="1" id="KW-0812">Transmembrane</keyword>
<dbReference type="EMBL" id="KZ293443">
    <property type="protein sequence ID" value="PBK65925.1"/>
    <property type="molecule type" value="Genomic_DNA"/>
</dbReference>
<feature type="transmembrane region" description="Helical" evidence="1">
    <location>
        <begin position="6"/>
        <end position="23"/>
    </location>
</feature>
<protein>
    <submittedName>
        <fullName evidence="2">Uncharacterized protein</fullName>
    </submittedName>
</protein>
<name>A0A2H3B4X1_9AGAR</name>
<dbReference type="AlphaFoldDB" id="A0A2H3B4X1"/>
<sequence length="328" mass="35728">MVFCSGFSFAAFFYLLISTVFKASRPTFGINKLEGPSFQEDALAYGVAVHIDTIDVTLKTDVLLDDPMAWVVTDTVDTIMKTVTPGPKEIEPMVEPVSFTSAALSFVKSSPNGKTVRKVVQVAPTLGMVTTIRQTPQPSGTSIAFASRQTPFLVARSNHRDRFFAKLVILVFLGLAIAMGVLVLLSLDSGVPPAVLDFLLLLFRAPREEAAIEGVVGVGSLVWRLLFQDEVSEANVPTADQEEHGADSSLGLDRQLASNTASDNVTYGNDRLQSVIRRSIGSRLYVCWDKEISLAVEDVVLNRDASGSPLTTVSLRVRIPLCRQQHQR</sequence>
<keyword evidence="1" id="KW-0472">Membrane</keyword>
<evidence type="ECO:0000313" key="2">
    <source>
        <dbReference type="EMBL" id="PBK65925.1"/>
    </source>
</evidence>
<keyword evidence="1" id="KW-1133">Transmembrane helix</keyword>
<keyword evidence="3" id="KW-1185">Reference proteome</keyword>
<organism evidence="2 3">
    <name type="scientific">Armillaria solidipes</name>
    <dbReference type="NCBI Taxonomy" id="1076256"/>
    <lineage>
        <taxon>Eukaryota</taxon>
        <taxon>Fungi</taxon>
        <taxon>Dikarya</taxon>
        <taxon>Basidiomycota</taxon>
        <taxon>Agaricomycotina</taxon>
        <taxon>Agaricomycetes</taxon>
        <taxon>Agaricomycetidae</taxon>
        <taxon>Agaricales</taxon>
        <taxon>Marasmiineae</taxon>
        <taxon>Physalacriaceae</taxon>
        <taxon>Armillaria</taxon>
    </lineage>
</organism>
<feature type="transmembrane region" description="Helical" evidence="1">
    <location>
        <begin position="163"/>
        <end position="187"/>
    </location>
</feature>
<evidence type="ECO:0000256" key="1">
    <source>
        <dbReference type="SAM" id="Phobius"/>
    </source>
</evidence>
<dbReference type="Proteomes" id="UP000218334">
    <property type="component" value="Unassembled WGS sequence"/>
</dbReference>
<accession>A0A2H3B4X1</accession>
<gene>
    <name evidence="2" type="ORF">ARMSODRAFT_381430</name>
</gene>
<evidence type="ECO:0000313" key="3">
    <source>
        <dbReference type="Proteomes" id="UP000218334"/>
    </source>
</evidence>
<proteinExistence type="predicted"/>